<dbReference type="EMBL" id="LT629759">
    <property type="protein sequence ID" value="SDR68761.1"/>
    <property type="molecule type" value="Genomic_DNA"/>
</dbReference>
<reference evidence="3" key="1">
    <citation type="submission" date="2016-10" db="EMBL/GenBank/DDBJ databases">
        <authorList>
            <person name="Varghese N."/>
            <person name="Submissions S."/>
        </authorList>
    </citation>
    <scope>NUCLEOTIDE SEQUENCE [LARGE SCALE GENOMIC DNA]</scope>
    <source>
        <strain evidence="3">DSM 22620</strain>
    </source>
</reference>
<dbReference type="RefSeq" id="WP_157692129.1">
    <property type="nucleotide sequence ID" value="NZ_LT629759.1"/>
</dbReference>
<keyword evidence="1" id="KW-1133">Transmembrane helix</keyword>
<keyword evidence="1" id="KW-0472">Membrane</keyword>
<sequence length="53" mass="5916">MKDTFSYGRGRIEQFVYEHPYVSFVAFLAAMFGFMAIVGLNDMGDRVTALGGM</sequence>
<keyword evidence="1" id="KW-0812">Transmembrane</keyword>
<dbReference type="GeneID" id="78501461"/>
<proteinExistence type="predicted"/>
<evidence type="ECO:0000256" key="1">
    <source>
        <dbReference type="SAM" id="Phobius"/>
    </source>
</evidence>
<name>A0A1H1L2F7_9ACTN</name>
<evidence type="ECO:0000313" key="3">
    <source>
        <dbReference type="Proteomes" id="UP000199480"/>
    </source>
</evidence>
<dbReference type="Proteomes" id="UP000199480">
    <property type="component" value="Chromosome I"/>
</dbReference>
<dbReference type="AlphaFoldDB" id="A0A1H1L2F7"/>
<organism evidence="2 3">
    <name type="scientific">Parafannyhessea umbonata</name>
    <dbReference type="NCBI Taxonomy" id="604330"/>
    <lineage>
        <taxon>Bacteria</taxon>
        <taxon>Bacillati</taxon>
        <taxon>Actinomycetota</taxon>
        <taxon>Coriobacteriia</taxon>
        <taxon>Coriobacteriales</taxon>
        <taxon>Atopobiaceae</taxon>
        <taxon>Parafannyhessea</taxon>
    </lineage>
</organism>
<feature type="transmembrane region" description="Helical" evidence="1">
    <location>
        <begin position="21"/>
        <end position="40"/>
    </location>
</feature>
<evidence type="ECO:0000313" key="2">
    <source>
        <dbReference type="EMBL" id="SDR68761.1"/>
    </source>
</evidence>
<protein>
    <submittedName>
        <fullName evidence="2">Uncharacterized protein</fullName>
    </submittedName>
</protein>
<gene>
    <name evidence="2" type="ORF">SAMN04489857_0646</name>
</gene>
<accession>A0A1H1L2F7</accession>